<feature type="domain" description="Sulfotransferase" evidence="4">
    <location>
        <begin position="1"/>
        <end position="106"/>
    </location>
</feature>
<dbReference type="InterPro" id="IPR000863">
    <property type="entry name" value="Sulfotransferase_dom"/>
</dbReference>
<dbReference type="Pfam" id="PF00685">
    <property type="entry name" value="Sulfotransfer_1"/>
    <property type="match status" value="1"/>
</dbReference>
<dbReference type="PANTHER" id="PTHR11783">
    <property type="entry name" value="SULFOTRANSFERASE SULT"/>
    <property type="match status" value="1"/>
</dbReference>
<dbReference type="Gramene" id="ERN18619">
    <property type="protein sequence ID" value="ERN18619"/>
    <property type="gene ID" value="AMTR_s00065p00163360"/>
</dbReference>
<dbReference type="Gene3D" id="3.40.50.300">
    <property type="entry name" value="P-loop containing nucleotide triphosphate hydrolases"/>
    <property type="match status" value="1"/>
</dbReference>
<evidence type="ECO:0000256" key="3">
    <source>
        <dbReference type="RuleBase" id="RU361155"/>
    </source>
</evidence>
<dbReference type="EMBL" id="KI392088">
    <property type="protein sequence ID" value="ERN18619.1"/>
    <property type="molecule type" value="Genomic_DNA"/>
</dbReference>
<dbReference type="SUPFAM" id="SSF52540">
    <property type="entry name" value="P-loop containing nucleoside triphosphate hydrolases"/>
    <property type="match status" value="1"/>
</dbReference>
<keyword evidence="6" id="KW-1185">Reference proteome</keyword>
<dbReference type="EC" id="2.8.2.-" evidence="3"/>
<accession>U5D827</accession>
<evidence type="ECO:0000313" key="6">
    <source>
        <dbReference type="Proteomes" id="UP000017836"/>
    </source>
</evidence>
<dbReference type="Proteomes" id="UP000017836">
    <property type="component" value="Unassembled WGS sequence"/>
</dbReference>
<dbReference type="GO" id="GO:0008146">
    <property type="term" value="F:sulfotransferase activity"/>
    <property type="evidence" value="ECO:0007669"/>
    <property type="project" value="InterPro"/>
</dbReference>
<dbReference type="eggNOG" id="KOG1584">
    <property type="taxonomic scope" value="Eukaryota"/>
</dbReference>
<evidence type="ECO:0000259" key="4">
    <source>
        <dbReference type="Pfam" id="PF00685"/>
    </source>
</evidence>
<evidence type="ECO:0000313" key="5">
    <source>
        <dbReference type="EMBL" id="ERN18619.1"/>
    </source>
</evidence>
<evidence type="ECO:0000256" key="2">
    <source>
        <dbReference type="ARBA" id="ARBA00022679"/>
    </source>
</evidence>
<sequence>MFLTYEEMIVHTKDTVKGVAAFLGKPVEEEKEVEEIVKMCSFEKLSTLEVNKSEDKTSKRFSCNIAYFPNSIFFRKVMVGDWMNHFTPEMIKRLYHITKQKLQGSGFEFRFD</sequence>
<evidence type="ECO:0000256" key="1">
    <source>
        <dbReference type="ARBA" id="ARBA00005771"/>
    </source>
</evidence>
<protein>
    <recommendedName>
        <fullName evidence="3">Sulfotransferase</fullName>
        <ecNumber evidence="3">2.8.2.-</ecNumber>
    </recommendedName>
</protein>
<gene>
    <name evidence="5" type="ORF">AMTR_s00065p00163360</name>
</gene>
<dbReference type="InterPro" id="IPR027417">
    <property type="entry name" value="P-loop_NTPase"/>
</dbReference>
<reference evidence="6" key="1">
    <citation type="journal article" date="2013" name="Science">
        <title>The Amborella genome and the evolution of flowering plants.</title>
        <authorList>
            <consortium name="Amborella Genome Project"/>
        </authorList>
    </citation>
    <scope>NUCLEOTIDE SEQUENCE [LARGE SCALE GENOMIC DNA]</scope>
</reference>
<dbReference type="HOGENOM" id="CLU_027239_6_4_1"/>
<proteinExistence type="inferred from homology"/>
<keyword evidence="2 3" id="KW-0808">Transferase</keyword>
<dbReference type="AlphaFoldDB" id="U5D827"/>
<name>U5D827_AMBTC</name>
<comment type="similarity">
    <text evidence="1 3">Belongs to the sulfotransferase 1 family.</text>
</comment>
<organism evidence="5 6">
    <name type="scientific">Amborella trichopoda</name>
    <dbReference type="NCBI Taxonomy" id="13333"/>
    <lineage>
        <taxon>Eukaryota</taxon>
        <taxon>Viridiplantae</taxon>
        <taxon>Streptophyta</taxon>
        <taxon>Embryophyta</taxon>
        <taxon>Tracheophyta</taxon>
        <taxon>Spermatophyta</taxon>
        <taxon>Magnoliopsida</taxon>
        <taxon>Amborellales</taxon>
        <taxon>Amborellaceae</taxon>
        <taxon>Amborella</taxon>
    </lineage>
</organism>
<dbReference type="OMA" id="YEHEAFF"/>